<dbReference type="RefSeq" id="WP_255864895.1">
    <property type="nucleotide sequence ID" value="NZ_CP104263.1"/>
</dbReference>
<proteinExistence type="predicted"/>
<dbReference type="InterPro" id="IPR059050">
    <property type="entry name" value="Rv3660c_N"/>
</dbReference>
<organism evidence="3 4">
    <name type="scientific">Arthrobacter jinronghuae</name>
    <dbReference type="NCBI Taxonomy" id="2964609"/>
    <lineage>
        <taxon>Bacteria</taxon>
        <taxon>Bacillati</taxon>
        <taxon>Actinomycetota</taxon>
        <taxon>Actinomycetes</taxon>
        <taxon>Micrococcales</taxon>
        <taxon>Micrococcaceae</taxon>
        <taxon>Arthrobacter</taxon>
    </lineage>
</organism>
<dbReference type="EMBL" id="JANFLP010000005">
    <property type="protein sequence ID" value="MCQ1949058.1"/>
    <property type="molecule type" value="Genomic_DNA"/>
</dbReference>
<evidence type="ECO:0000259" key="2">
    <source>
        <dbReference type="Pfam" id="PF26563"/>
    </source>
</evidence>
<comment type="caution">
    <text evidence="3">The sequence shown here is derived from an EMBL/GenBank/DDBJ whole genome shotgun (WGS) entry which is preliminary data.</text>
</comment>
<dbReference type="Gene3D" id="3.40.50.300">
    <property type="entry name" value="P-loop containing nucleotide triphosphate hydrolases"/>
    <property type="match status" value="1"/>
</dbReference>
<reference evidence="3 4" key="1">
    <citation type="submission" date="2022-07" db="EMBL/GenBank/DDBJ databases">
        <title>Novel species in genus Arthrobacter.</title>
        <authorList>
            <person name="Liu Y."/>
        </authorList>
    </citation>
    <scope>NUCLEOTIDE SEQUENCE [LARGE SCALE GENOMIC DNA]</scope>
    <source>
        <strain evidence="4">zg-Y859</strain>
    </source>
</reference>
<accession>A0ABT1NMW6</accession>
<dbReference type="Pfam" id="PF26563">
    <property type="entry name" value="Rv3660c_N"/>
    <property type="match status" value="1"/>
</dbReference>
<evidence type="ECO:0000313" key="3">
    <source>
        <dbReference type="EMBL" id="MCQ1949058.1"/>
    </source>
</evidence>
<evidence type="ECO:0000256" key="1">
    <source>
        <dbReference type="SAM" id="MobiDB-lite"/>
    </source>
</evidence>
<dbReference type="SUPFAM" id="SSF52540">
    <property type="entry name" value="P-loop containing nucleoside triphosphate hydrolases"/>
    <property type="match status" value="1"/>
</dbReference>
<dbReference type="Proteomes" id="UP001206924">
    <property type="component" value="Unassembled WGS sequence"/>
</dbReference>
<feature type="region of interest" description="Disordered" evidence="1">
    <location>
        <begin position="1"/>
        <end position="25"/>
    </location>
</feature>
<dbReference type="InterPro" id="IPR027417">
    <property type="entry name" value="P-loop_NTPase"/>
</dbReference>
<feature type="domain" description="Rv3660c-like CheY-like N-terminal" evidence="2">
    <location>
        <begin position="41"/>
        <end position="153"/>
    </location>
</feature>
<gene>
    <name evidence="3" type="ORF">NNX28_03830</name>
</gene>
<name>A0ABT1NMW6_9MICC</name>
<sequence>MDMERGAPGAARVRTRRLPETGSGRRLLGTAGGDAVVAVLVAEDQALQDEVARVAAAAGVEIPVASGIPEALALMPDLLLLGSGHLRFLAEQGGPWRVLAAAGAVQAGTGKPEVIVVSLAEDTTVWDAAAGSSAGRVAVLPAAAGWLAGFLGRRRSLSGGTVLGVLGGGGAGASTMACWLSANAAETGQSVLLMEGDAWGTGLEWALGAAELEGIRWPDLEGLSGSLNPVQLAAGLPALAGFSLLGRGAGIPPADEAVAAAVVEAARSGYQLTVVDLGRTVGAASLLRFCDQVLLVVPGRTGGVLGAQALLAYLGEVPAHVVVRGPLGNGLDEVLVAEALGLPLSGYLPFQRGTGREYGQVLAGAGRPRVRRVSQRILATVLPRPVGAAS</sequence>
<keyword evidence="4" id="KW-1185">Reference proteome</keyword>
<dbReference type="InterPro" id="IPR022521">
    <property type="entry name" value="Rv3660c"/>
</dbReference>
<evidence type="ECO:0000313" key="4">
    <source>
        <dbReference type="Proteomes" id="UP001206924"/>
    </source>
</evidence>
<protein>
    <recommendedName>
        <fullName evidence="2">Rv3660c-like CheY-like N-terminal domain-containing protein</fullName>
    </recommendedName>
</protein>
<dbReference type="NCBIfam" id="TIGR03815">
    <property type="entry name" value="CpaE_hom_Actino"/>
    <property type="match status" value="1"/>
</dbReference>